<name>A0ABQ6YZ70_9ENTE</name>
<comment type="caution">
    <text evidence="2">The sequence shown here is derived from an EMBL/GenBank/DDBJ whole genome shotgun (WGS) entry which is preliminary data.</text>
</comment>
<evidence type="ECO:0000313" key="3">
    <source>
        <dbReference type="Proteomes" id="UP000782705"/>
    </source>
</evidence>
<keyword evidence="3" id="KW-1185">Reference proteome</keyword>
<organism evidence="2 3">
    <name type="scientific">Candidatus Enterococcus willemsii</name>
    <dbReference type="NCBI Taxonomy" id="1857215"/>
    <lineage>
        <taxon>Bacteria</taxon>
        <taxon>Bacillati</taxon>
        <taxon>Bacillota</taxon>
        <taxon>Bacilli</taxon>
        <taxon>Lactobacillales</taxon>
        <taxon>Enterococcaceae</taxon>
        <taxon>Enterococcus</taxon>
    </lineage>
</organism>
<feature type="transmembrane region" description="Helical" evidence="1">
    <location>
        <begin position="7"/>
        <end position="25"/>
    </location>
</feature>
<keyword evidence="1" id="KW-0812">Transmembrane</keyword>
<sequence length="106" mass="12248">MKKKWQRLLSVLVPAILAIGVSLWFHWPYFITTAGIYVVLLIFMIPSDSLFSSTMDYQAKSLNPTFRPKRLPFKVMHNDEWLDFLVVVAALIVCLLSMYVATFFVS</sequence>
<reference evidence="2 3" key="1">
    <citation type="submission" date="2016-06" db="EMBL/GenBank/DDBJ databases">
        <title>Four novel species of enterococci isolated from chicken manure.</title>
        <authorList>
            <person name="Van Tyne D."/>
        </authorList>
    </citation>
    <scope>NUCLEOTIDE SEQUENCE [LARGE SCALE GENOMIC DNA]</scope>
    <source>
        <strain evidence="2 3">CU12B</strain>
    </source>
</reference>
<gene>
    <name evidence="2" type="ORF">BAU17_11230</name>
</gene>
<accession>A0ABQ6YZ70</accession>
<dbReference type="Proteomes" id="UP000782705">
    <property type="component" value="Unassembled WGS sequence"/>
</dbReference>
<keyword evidence="1" id="KW-0472">Membrane</keyword>
<dbReference type="RefSeq" id="WP_161902099.1">
    <property type="nucleotide sequence ID" value="NZ_MAEL01000038.1"/>
</dbReference>
<feature type="transmembrane region" description="Helical" evidence="1">
    <location>
        <begin position="81"/>
        <end position="105"/>
    </location>
</feature>
<keyword evidence="1" id="KW-1133">Transmembrane helix</keyword>
<evidence type="ECO:0008006" key="4">
    <source>
        <dbReference type="Google" id="ProtNLM"/>
    </source>
</evidence>
<protein>
    <recommendedName>
        <fullName evidence="4">1,4-dihydroxy-2-naphthoate octaprenyltransferase</fullName>
    </recommendedName>
</protein>
<proteinExistence type="predicted"/>
<feature type="transmembrane region" description="Helical" evidence="1">
    <location>
        <begin position="31"/>
        <end position="51"/>
    </location>
</feature>
<dbReference type="EMBL" id="MAEL01000038">
    <property type="protein sequence ID" value="KAF1303751.1"/>
    <property type="molecule type" value="Genomic_DNA"/>
</dbReference>
<evidence type="ECO:0000313" key="2">
    <source>
        <dbReference type="EMBL" id="KAF1303751.1"/>
    </source>
</evidence>
<evidence type="ECO:0000256" key="1">
    <source>
        <dbReference type="SAM" id="Phobius"/>
    </source>
</evidence>